<evidence type="ECO:0000313" key="2">
    <source>
        <dbReference type="Proteomes" id="UP000007800"/>
    </source>
</evidence>
<keyword evidence="2" id="KW-1185">Reference proteome</keyword>
<dbReference type="AlphaFoldDB" id="C5L9L1"/>
<evidence type="ECO:0000313" key="1">
    <source>
        <dbReference type="EMBL" id="EER06582.1"/>
    </source>
</evidence>
<dbReference type="OrthoDB" id="10280577at2759"/>
<name>C5L9L1_PERM5</name>
<proteinExistence type="predicted"/>
<dbReference type="RefSeq" id="XP_002774766.1">
    <property type="nucleotide sequence ID" value="XM_002774720.1"/>
</dbReference>
<feature type="non-terminal residue" evidence="1">
    <location>
        <position position="1"/>
    </location>
</feature>
<dbReference type="GeneID" id="9055913"/>
<dbReference type="Proteomes" id="UP000007800">
    <property type="component" value="Unassembled WGS sequence"/>
</dbReference>
<protein>
    <submittedName>
        <fullName evidence="1">Uncharacterized protein</fullName>
    </submittedName>
</protein>
<accession>C5L9L1</accession>
<dbReference type="EMBL" id="GG680508">
    <property type="protein sequence ID" value="EER06582.1"/>
    <property type="molecule type" value="Genomic_DNA"/>
</dbReference>
<sequence>LSHDFHVLPDDAGLLPRLDLEAVSAHPARFDDVHGHVKPAELQSIRHFRDHVNK</sequence>
<feature type="non-terminal residue" evidence="1">
    <location>
        <position position="54"/>
    </location>
</feature>
<organism evidence="2">
    <name type="scientific">Perkinsus marinus (strain ATCC 50983 / TXsc)</name>
    <dbReference type="NCBI Taxonomy" id="423536"/>
    <lineage>
        <taxon>Eukaryota</taxon>
        <taxon>Sar</taxon>
        <taxon>Alveolata</taxon>
        <taxon>Perkinsozoa</taxon>
        <taxon>Perkinsea</taxon>
        <taxon>Perkinsida</taxon>
        <taxon>Perkinsidae</taxon>
        <taxon>Perkinsus</taxon>
    </lineage>
</organism>
<gene>
    <name evidence="1" type="ORF">Pmar_PMAR005727</name>
</gene>
<reference evidence="1 2" key="1">
    <citation type="submission" date="2008-07" db="EMBL/GenBank/DDBJ databases">
        <authorList>
            <person name="El-Sayed N."/>
            <person name="Caler E."/>
            <person name="Inman J."/>
            <person name="Amedeo P."/>
            <person name="Hass B."/>
            <person name="Wortman J."/>
        </authorList>
    </citation>
    <scope>NUCLEOTIDE SEQUENCE [LARGE SCALE GENOMIC DNA]</scope>
    <source>
        <strain evidence="2">ATCC 50983 / TXsc</strain>
    </source>
</reference>
<dbReference type="InParanoid" id="C5L9L1"/>